<dbReference type="InterPro" id="IPR036388">
    <property type="entry name" value="WH-like_DNA-bd_sf"/>
</dbReference>
<dbReference type="AlphaFoldDB" id="A0A1G8AKQ5"/>
<evidence type="ECO:0000259" key="5">
    <source>
        <dbReference type="Pfam" id="PF04542"/>
    </source>
</evidence>
<reference evidence="8" key="1">
    <citation type="submission" date="2016-10" db="EMBL/GenBank/DDBJ databases">
        <authorList>
            <person name="Varghese N."/>
            <person name="Submissions S."/>
        </authorList>
    </citation>
    <scope>NUCLEOTIDE SEQUENCE [LARGE SCALE GENOMIC DNA]</scope>
    <source>
        <strain evidence="8">DSM 17933</strain>
    </source>
</reference>
<gene>
    <name evidence="7" type="ORF">SAMN05421827_11954</name>
</gene>
<feature type="domain" description="RNA polymerase sigma-70 region 2" evidence="5">
    <location>
        <begin position="35"/>
        <end position="100"/>
    </location>
</feature>
<keyword evidence="8" id="KW-1185">Reference proteome</keyword>
<dbReference type="GO" id="GO:0006352">
    <property type="term" value="P:DNA-templated transcription initiation"/>
    <property type="evidence" value="ECO:0007669"/>
    <property type="project" value="InterPro"/>
</dbReference>
<dbReference type="Pfam" id="PF08281">
    <property type="entry name" value="Sigma70_r4_2"/>
    <property type="match status" value="1"/>
</dbReference>
<feature type="domain" description="RNA polymerase sigma factor 70 region 4 type 2" evidence="6">
    <location>
        <begin position="128"/>
        <end position="180"/>
    </location>
</feature>
<dbReference type="InterPro" id="IPR014284">
    <property type="entry name" value="RNA_pol_sigma-70_dom"/>
</dbReference>
<dbReference type="Proteomes" id="UP000199643">
    <property type="component" value="Unassembled WGS sequence"/>
</dbReference>
<dbReference type="InterPro" id="IPR007627">
    <property type="entry name" value="RNA_pol_sigma70_r2"/>
</dbReference>
<organism evidence="7 8">
    <name type="scientific">Pedobacter terrae</name>
    <dbReference type="NCBI Taxonomy" id="405671"/>
    <lineage>
        <taxon>Bacteria</taxon>
        <taxon>Pseudomonadati</taxon>
        <taxon>Bacteroidota</taxon>
        <taxon>Sphingobacteriia</taxon>
        <taxon>Sphingobacteriales</taxon>
        <taxon>Sphingobacteriaceae</taxon>
        <taxon>Pedobacter</taxon>
    </lineage>
</organism>
<evidence type="ECO:0000256" key="4">
    <source>
        <dbReference type="ARBA" id="ARBA00023163"/>
    </source>
</evidence>
<dbReference type="NCBIfam" id="TIGR02937">
    <property type="entry name" value="sigma70-ECF"/>
    <property type="match status" value="1"/>
</dbReference>
<dbReference type="RefSeq" id="WP_244155706.1">
    <property type="nucleotide sequence ID" value="NZ_FNCH01000019.1"/>
</dbReference>
<dbReference type="PANTHER" id="PTHR43133">
    <property type="entry name" value="RNA POLYMERASE ECF-TYPE SIGMA FACTO"/>
    <property type="match status" value="1"/>
</dbReference>
<dbReference type="InterPro" id="IPR013324">
    <property type="entry name" value="RNA_pol_sigma_r3/r4-like"/>
</dbReference>
<dbReference type="SUPFAM" id="SSF88659">
    <property type="entry name" value="Sigma3 and sigma4 domains of RNA polymerase sigma factors"/>
    <property type="match status" value="1"/>
</dbReference>
<dbReference type="InterPro" id="IPR013249">
    <property type="entry name" value="RNA_pol_sigma70_r4_t2"/>
</dbReference>
<protein>
    <submittedName>
        <fullName evidence="7">RNA polymerase sigma-70 factor, ECF subfamily</fullName>
    </submittedName>
</protein>
<evidence type="ECO:0000313" key="8">
    <source>
        <dbReference type="Proteomes" id="UP000199643"/>
    </source>
</evidence>
<accession>A0A1G8AKQ5</accession>
<dbReference type="InterPro" id="IPR013325">
    <property type="entry name" value="RNA_pol_sigma_r2"/>
</dbReference>
<dbReference type="PANTHER" id="PTHR43133:SF46">
    <property type="entry name" value="RNA POLYMERASE SIGMA-70 FACTOR ECF SUBFAMILY"/>
    <property type="match status" value="1"/>
</dbReference>
<dbReference type="SUPFAM" id="SSF88946">
    <property type="entry name" value="Sigma2 domain of RNA polymerase sigma factors"/>
    <property type="match status" value="1"/>
</dbReference>
<name>A0A1G8AKQ5_9SPHI</name>
<evidence type="ECO:0000313" key="7">
    <source>
        <dbReference type="EMBL" id="SDH21602.1"/>
    </source>
</evidence>
<dbReference type="Gene3D" id="1.10.10.10">
    <property type="entry name" value="Winged helix-like DNA-binding domain superfamily/Winged helix DNA-binding domain"/>
    <property type="match status" value="1"/>
</dbReference>
<dbReference type="EMBL" id="FNCH01000019">
    <property type="protein sequence ID" value="SDH21602.1"/>
    <property type="molecule type" value="Genomic_DNA"/>
</dbReference>
<evidence type="ECO:0000256" key="1">
    <source>
        <dbReference type="ARBA" id="ARBA00010641"/>
    </source>
</evidence>
<dbReference type="GO" id="GO:0003677">
    <property type="term" value="F:DNA binding"/>
    <property type="evidence" value="ECO:0007669"/>
    <property type="project" value="InterPro"/>
</dbReference>
<keyword evidence="3" id="KW-0731">Sigma factor</keyword>
<dbReference type="Pfam" id="PF04542">
    <property type="entry name" value="Sigma70_r2"/>
    <property type="match status" value="1"/>
</dbReference>
<evidence type="ECO:0000256" key="2">
    <source>
        <dbReference type="ARBA" id="ARBA00023015"/>
    </source>
</evidence>
<keyword evidence="4" id="KW-0804">Transcription</keyword>
<comment type="similarity">
    <text evidence="1">Belongs to the sigma-70 factor family. ECF subfamily.</text>
</comment>
<dbReference type="STRING" id="405671.SAMN05421827_11954"/>
<dbReference type="InterPro" id="IPR039425">
    <property type="entry name" value="RNA_pol_sigma-70-like"/>
</dbReference>
<sequence>MKGEFVTANRDKEDILIQKYVQGCIRNERDSQKALYQHFYSFAMGICLRYANDRLDAAGILNDGFFKAFKHIAKYEPTKAFLPWLGRIITNTAIDYYRANLKFADHVDIIDHENVAQVSSVYDKLAYQDLLALVQQLSPGYRTVFNLFAIDGYTHEDIAEMLGISVGTSKSNLFKARQKLQEMLKATETKTYQVRSSDVDRNLLQVRLNTNTQ</sequence>
<proteinExistence type="inferred from homology"/>
<dbReference type="CDD" id="cd06171">
    <property type="entry name" value="Sigma70_r4"/>
    <property type="match status" value="1"/>
</dbReference>
<evidence type="ECO:0000259" key="6">
    <source>
        <dbReference type="Pfam" id="PF08281"/>
    </source>
</evidence>
<dbReference type="Gene3D" id="1.10.1740.10">
    <property type="match status" value="1"/>
</dbReference>
<dbReference type="GO" id="GO:0016987">
    <property type="term" value="F:sigma factor activity"/>
    <property type="evidence" value="ECO:0007669"/>
    <property type="project" value="UniProtKB-KW"/>
</dbReference>
<evidence type="ECO:0000256" key="3">
    <source>
        <dbReference type="ARBA" id="ARBA00023082"/>
    </source>
</evidence>
<keyword evidence="2" id="KW-0805">Transcription regulation</keyword>